<feature type="region of interest" description="Disordered" evidence="1">
    <location>
        <begin position="525"/>
        <end position="654"/>
    </location>
</feature>
<evidence type="ECO:0000313" key="3">
    <source>
        <dbReference type="EMBL" id="GKT32838.1"/>
    </source>
</evidence>
<feature type="non-terminal residue" evidence="3">
    <location>
        <position position="1"/>
    </location>
</feature>
<name>A0ABQ5KJZ2_9EUKA</name>
<evidence type="ECO:0000256" key="1">
    <source>
        <dbReference type="SAM" id="MobiDB-lite"/>
    </source>
</evidence>
<reference evidence="3" key="1">
    <citation type="submission" date="2022-03" db="EMBL/GenBank/DDBJ databases">
        <title>Draft genome sequence of Aduncisulcus paluster, a free-living microaerophilic Fornicata.</title>
        <authorList>
            <person name="Yuyama I."/>
            <person name="Kume K."/>
            <person name="Tamura T."/>
            <person name="Inagaki Y."/>
            <person name="Hashimoto T."/>
        </authorList>
    </citation>
    <scope>NUCLEOTIDE SEQUENCE</scope>
    <source>
        <strain evidence="3">NY0171</strain>
    </source>
</reference>
<feature type="compositionally biased region" description="Basic residues" evidence="1">
    <location>
        <begin position="609"/>
        <end position="620"/>
    </location>
</feature>
<sequence length="654" mass="71975">SSFDCSDVQIFKEIEVSGVTDTPYFTITLDTINTNTGDNITIAGTYLLVATVSQAEECTDSCMSYETHLPVEMRLSASIHSGPCDSFQITPLNSTTGLPKDEPHHHTDLSDIVIVPFSVIQMRVRCVDSYLNVAKEVSFDDETEANMDCRILGLEEEDKILSTFTTYDGGFSGTWNIMPAVLDDYIDIMDQLASSDILTLNGIVPVASTSITFPSENDVTLVTQTKDTSIFDSNTPLVKASGYFSPVPFDEVIASMKSLSESIFGWVYSGDDSFLESTYSSEIFSTSFAQGIQSQSNSSETGTIKISVPSKIGDSSFGFHLFKTPDSLGTPITDSAYSSVYVYNFADTDEVFEILEEVTLTIVGFTSYESVIIVKNKSSSTSNTLVYEFKGKPVWWVYVLAILLILSVMASVAYCVLWCVTGSRLKEFEHDLSLPFCACSIVWTLGKAIIERHKRRERRRNRSHSLYDNQEMVELDYGDDEEEEEHKKTFIVKRRRKKKVATVKPDASGIEMVEQRLDIPDDDAQIQSSGIVGGDTSVQSPSSDIASPSRKASLKKGKKKTKGKTPSAKTSPTIPTGDDMGPSVVLPSIEEDGADGNSVSLPIPSPSLPKKRPKKKKKQKGKDVEMTQSDLEAGIDLPAVKTPKKIKKKKLKKI</sequence>
<keyword evidence="2" id="KW-0812">Transmembrane</keyword>
<proteinExistence type="predicted"/>
<gene>
    <name evidence="3" type="ORF">ADUPG1_006895</name>
</gene>
<dbReference type="EMBL" id="BQXS01010069">
    <property type="protein sequence ID" value="GKT32838.1"/>
    <property type="molecule type" value="Genomic_DNA"/>
</dbReference>
<feature type="compositionally biased region" description="Low complexity" evidence="1">
    <location>
        <begin position="564"/>
        <end position="573"/>
    </location>
</feature>
<feature type="compositionally biased region" description="Basic residues" evidence="1">
    <location>
        <begin position="552"/>
        <end position="563"/>
    </location>
</feature>
<keyword evidence="4" id="KW-1185">Reference proteome</keyword>
<evidence type="ECO:0000313" key="4">
    <source>
        <dbReference type="Proteomes" id="UP001057375"/>
    </source>
</evidence>
<keyword evidence="2" id="KW-0472">Membrane</keyword>
<feature type="compositionally biased region" description="Basic residues" evidence="1">
    <location>
        <begin position="642"/>
        <end position="654"/>
    </location>
</feature>
<organism evidence="3 4">
    <name type="scientific">Aduncisulcus paluster</name>
    <dbReference type="NCBI Taxonomy" id="2918883"/>
    <lineage>
        <taxon>Eukaryota</taxon>
        <taxon>Metamonada</taxon>
        <taxon>Carpediemonas-like organisms</taxon>
        <taxon>Aduncisulcus</taxon>
    </lineage>
</organism>
<feature type="transmembrane region" description="Helical" evidence="2">
    <location>
        <begin position="395"/>
        <end position="420"/>
    </location>
</feature>
<keyword evidence="2" id="KW-1133">Transmembrane helix</keyword>
<feature type="compositionally biased region" description="Polar residues" evidence="1">
    <location>
        <begin position="525"/>
        <end position="546"/>
    </location>
</feature>
<accession>A0ABQ5KJZ2</accession>
<evidence type="ECO:0000256" key="2">
    <source>
        <dbReference type="SAM" id="Phobius"/>
    </source>
</evidence>
<comment type="caution">
    <text evidence="3">The sequence shown here is derived from an EMBL/GenBank/DDBJ whole genome shotgun (WGS) entry which is preliminary data.</text>
</comment>
<dbReference type="Proteomes" id="UP001057375">
    <property type="component" value="Unassembled WGS sequence"/>
</dbReference>
<protein>
    <submittedName>
        <fullName evidence="3">Uncharacterized protein</fullName>
    </submittedName>
</protein>